<evidence type="ECO:0000256" key="4">
    <source>
        <dbReference type="ARBA" id="ARBA00022679"/>
    </source>
</evidence>
<evidence type="ECO:0000313" key="10">
    <source>
        <dbReference type="EMBL" id="KAB7497368.1"/>
    </source>
</evidence>
<dbReference type="Pfam" id="PF00485">
    <property type="entry name" value="PRK"/>
    <property type="match status" value="1"/>
</dbReference>
<dbReference type="GO" id="GO:0044211">
    <property type="term" value="P:CTP salvage"/>
    <property type="evidence" value="ECO:0007669"/>
    <property type="project" value="UniProtKB-UniPathway"/>
</dbReference>
<dbReference type="GO" id="GO:0044206">
    <property type="term" value="P:UMP salvage"/>
    <property type="evidence" value="ECO:0007669"/>
    <property type="project" value="UniProtKB-UniPathway"/>
</dbReference>
<dbReference type="SUPFAM" id="SSF52540">
    <property type="entry name" value="P-loop containing nucleoside triphosphate hydrolases"/>
    <property type="match status" value="1"/>
</dbReference>
<keyword evidence="4" id="KW-0808">Transferase</keyword>
<keyword evidence="5" id="KW-0547">Nucleotide-binding</keyword>
<protein>
    <recommendedName>
        <fullName evidence="3">uridine/cytidine kinase</fullName>
        <ecNumber evidence="3">2.7.1.48</ecNumber>
    </recommendedName>
</protein>
<evidence type="ECO:0000256" key="3">
    <source>
        <dbReference type="ARBA" id="ARBA00012137"/>
    </source>
</evidence>
<sequence length="157" mass="18340">MILTTLRGELFAFSQDAFYRPLLPEEASKALKGAFNFDHPDAFDNELILQTLHQILEGKICEIPNYDYVTNSRLDTKTTIYPADVVLFEGILMFYQPEIRSLFHMKLFVDSDADTRLARRVMRDTNERGRQLEQVLTQYTKLVKPAFEEFCLPWPLI</sequence>
<evidence type="ECO:0000256" key="6">
    <source>
        <dbReference type="ARBA" id="ARBA00022777"/>
    </source>
</evidence>
<dbReference type="UniPathway" id="UPA00579">
    <property type="reaction ID" value="UER00640"/>
</dbReference>
<dbReference type="UniPathway" id="UPA00574">
    <property type="reaction ID" value="UER00637"/>
</dbReference>
<evidence type="ECO:0000256" key="7">
    <source>
        <dbReference type="ARBA" id="ARBA00047436"/>
    </source>
</evidence>
<dbReference type="InterPro" id="IPR000764">
    <property type="entry name" value="Uridine_kinase-like"/>
</dbReference>
<evidence type="ECO:0000256" key="8">
    <source>
        <dbReference type="ARBA" id="ARBA00048909"/>
    </source>
</evidence>
<dbReference type="AlphaFoldDB" id="A0A5N5STX9"/>
<proteinExistence type="inferred from homology"/>
<evidence type="ECO:0000259" key="9">
    <source>
        <dbReference type="Pfam" id="PF00485"/>
    </source>
</evidence>
<comment type="catalytic activity">
    <reaction evidence="8">
        <text>uridine + ATP = UMP + ADP + H(+)</text>
        <dbReference type="Rhea" id="RHEA:16825"/>
        <dbReference type="ChEBI" id="CHEBI:15378"/>
        <dbReference type="ChEBI" id="CHEBI:16704"/>
        <dbReference type="ChEBI" id="CHEBI:30616"/>
        <dbReference type="ChEBI" id="CHEBI:57865"/>
        <dbReference type="ChEBI" id="CHEBI:456216"/>
        <dbReference type="EC" id="2.7.1.48"/>
    </reaction>
</comment>
<dbReference type="Proteomes" id="UP000326759">
    <property type="component" value="Unassembled WGS sequence"/>
</dbReference>
<dbReference type="PANTHER" id="PTHR10285">
    <property type="entry name" value="URIDINE KINASE"/>
    <property type="match status" value="1"/>
</dbReference>
<comment type="catalytic activity">
    <reaction evidence="7">
        <text>cytidine + ATP = CMP + ADP + H(+)</text>
        <dbReference type="Rhea" id="RHEA:24674"/>
        <dbReference type="ChEBI" id="CHEBI:15378"/>
        <dbReference type="ChEBI" id="CHEBI:17562"/>
        <dbReference type="ChEBI" id="CHEBI:30616"/>
        <dbReference type="ChEBI" id="CHEBI:60377"/>
        <dbReference type="ChEBI" id="CHEBI:456216"/>
        <dbReference type="EC" id="2.7.1.48"/>
    </reaction>
</comment>
<accession>A0A5N5STX9</accession>
<organism evidence="10 11">
    <name type="scientific">Armadillidium nasatum</name>
    <dbReference type="NCBI Taxonomy" id="96803"/>
    <lineage>
        <taxon>Eukaryota</taxon>
        <taxon>Metazoa</taxon>
        <taxon>Ecdysozoa</taxon>
        <taxon>Arthropoda</taxon>
        <taxon>Crustacea</taxon>
        <taxon>Multicrustacea</taxon>
        <taxon>Malacostraca</taxon>
        <taxon>Eumalacostraca</taxon>
        <taxon>Peracarida</taxon>
        <taxon>Isopoda</taxon>
        <taxon>Oniscidea</taxon>
        <taxon>Crinocheta</taxon>
        <taxon>Armadillidiidae</taxon>
        <taxon>Armadillidium</taxon>
    </lineage>
</organism>
<comment type="pathway">
    <text evidence="1">Pyrimidine metabolism; UMP biosynthesis via salvage pathway; UMP from uridine: step 1/1.</text>
</comment>
<dbReference type="InterPro" id="IPR027417">
    <property type="entry name" value="P-loop_NTPase"/>
</dbReference>
<name>A0A5N5STX9_9CRUS</name>
<evidence type="ECO:0000256" key="5">
    <source>
        <dbReference type="ARBA" id="ARBA00022741"/>
    </source>
</evidence>
<feature type="domain" description="Phosphoribulokinase/uridine kinase" evidence="9">
    <location>
        <begin position="13"/>
        <end position="153"/>
    </location>
</feature>
<dbReference type="PRINTS" id="PR00988">
    <property type="entry name" value="URIDINKINASE"/>
</dbReference>
<comment type="similarity">
    <text evidence="2">Belongs to the uridine kinase family.</text>
</comment>
<dbReference type="InterPro" id="IPR006083">
    <property type="entry name" value="PRK/URK"/>
</dbReference>
<comment type="caution">
    <text evidence="10">The sequence shown here is derived from an EMBL/GenBank/DDBJ whole genome shotgun (WGS) entry which is preliminary data.</text>
</comment>
<dbReference type="EMBL" id="SEYY01020349">
    <property type="protein sequence ID" value="KAB7497368.1"/>
    <property type="molecule type" value="Genomic_DNA"/>
</dbReference>
<keyword evidence="11" id="KW-1185">Reference proteome</keyword>
<reference evidence="10 11" key="1">
    <citation type="journal article" date="2019" name="PLoS Biol.">
        <title>Sex chromosomes control vertical transmission of feminizing Wolbachia symbionts in an isopod.</title>
        <authorList>
            <person name="Becking T."/>
            <person name="Chebbi M.A."/>
            <person name="Giraud I."/>
            <person name="Moumen B."/>
            <person name="Laverre T."/>
            <person name="Caubet Y."/>
            <person name="Peccoud J."/>
            <person name="Gilbert C."/>
            <person name="Cordaux R."/>
        </authorList>
    </citation>
    <scope>NUCLEOTIDE SEQUENCE [LARGE SCALE GENOMIC DNA]</scope>
    <source>
        <strain evidence="10">ANa2</strain>
        <tissue evidence="10">Whole body excluding digestive tract and cuticle</tissue>
    </source>
</reference>
<dbReference type="EC" id="2.7.1.48" evidence="3"/>
<dbReference type="GO" id="GO:0004849">
    <property type="term" value="F:uridine kinase activity"/>
    <property type="evidence" value="ECO:0007669"/>
    <property type="project" value="UniProtKB-EC"/>
</dbReference>
<evidence type="ECO:0000256" key="1">
    <source>
        <dbReference type="ARBA" id="ARBA00004690"/>
    </source>
</evidence>
<dbReference type="GO" id="GO:0005524">
    <property type="term" value="F:ATP binding"/>
    <property type="evidence" value="ECO:0007669"/>
    <property type="project" value="InterPro"/>
</dbReference>
<evidence type="ECO:0000256" key="2">
    <source>
        <dbReference type="ARBA" id="ARBA00005408"/>
    </source>
</evidence>
<dbReference type="CDD" id="cd02023">
    <property type="entry name" value="UMPK"/>
    <property type="match status" value="1"/>
</dbReference>
<evidence type="ECO:0000313" key="11">
    <source>
        <dbReference type="Proteomes" id="UP000326759"/>
    </source>
</evidence>
<dbReference type="OrthoDB" id="10257085at2759"/>
<keyword evidence="6 10" id="KW-0418">Kinase</keyword>
<gene>
    <name evidence="10" type="primary">uck2</name>
    <name evidence="10" type="ORF">Anas_00977</name>
</gene>
<dbReference type="Gene3D" id="3.40.50.300">
    <property type="entry name" value="P-loop containing nucleotide triphosphate hydrolases"/>
    <property type="match status" value="1"/>
</dbReference>